<dbReference type="RefSeq" id="WP_305106837.1">
    <property type="nucleotide sequence ID" value="NZ_JAUTWS010000038.1"/>
</dbReference>
<dbReference type="EMBL" id="JAUTWS010000038">
    <property type="protein sequence ID" value="MDO9711981.1"/>
    <property type="molecule type" value="Genomic_DNA"/>
</dbReference>
<evidence type="ECO:0000313" key="2">
    <source>
        <dbReference type="Proteomes" id="UP001243009"/>
    </source>
</evidence>
<sequence length="153" mass="17020">MAGRPRKPTEIKVVTGTLQNYRANPNEPKPDRLVPMMPQHMSPHARAAWPYVCEVLDNMGVLTMADGIALEGLCEAYGDMRRGREALTRLGSDTYETVGKDGNAMRRAYPEVAMVQDADRRLQSWLSKFGLTPADRSRVSARAAQTDNPFAEL</sequence>
<organism evidence="1 2">
    <name type="scientific">Paracraurococcus lichenis</name>
    <dbReference type="NCBI Taxonomy" id="3064888"/>
    <lineage>
        <taxon>Bacteria</taxon>
        <taxon>Pseudomonadati</taxon>
        <taxon>Pseudomonadota</taxon>
        <taxon>Alphaproteobacteria</taxon>
        <taxon>Acetobacterales</taxon>
        <taxon>Roseomonadaceae</taxon>
        <taxon>Paracraurococcus</taxon>
    </lineage>
</organism>
<keyword evidence="2" id="KW-1185">Reference proteome</keyword>
<name>A0ABT9E718_9PROT</name>
<dbReference type="InterPro" id="IPR006448">
    <property type="entry name" value="Phage_term_ssu_P27"/>
</dbReference>
<evidence type="ECO:0000313" key="1">
    <source>
        <dbReference type="EMBL" id="MDO9711981.1"/>
    </source>
</evidence>
<gene>
    <name evidence="1" type="ORF">Q7A36_26800</name>
</gene>
<proteinExistence type="predicted"/>
<dbReference type="Proteomes" id="UP001243009">
    <property type="component" value="Unassembled WGS sequence"/>
</dbReference>
<dbReference type="NCBIfam" id="TIGR01558">
    <property type="entry name" value="sm_term_P27"/>
    <property type="match status" value="1"/>
</dbReference>
<dbReference type="Pfam" id="PF05119">
    <property type="entry name" value="Terminase_4"/>
    <property type="match status" value="1"/>
</dbReference>
<protein>
    <submittedName>
        <fullName evidence="1">Phage terminase small subunit P27 family</fullName>
    </submittedName>
</protein>
<reference evidence="1 2" key="1">
    <citation type="submission" date="2023-08" db="EMBL/GenBank/DDBJ databases">
        <title>The draft genome sequence of Paracraurococcus sp. LOR1-02.</title>
        <authorList>
            <person name="Kingkaew E."/>
            <person name="Tanasupawat S."/>
        </authorList>
    </citation>
    <scope>NUCLEOTIDE SEQUENCE [LARGE SCALE GENOMIC DNA]</scope>
    <source>
        <strain evidence="1 2">LOR1-02</strain>
    </source>
</reference>
<comment type="caution">
    <text evidence="1">The sequence shown here is derived from an EMBL/GenBank/DDBJ whole genome shotgun (WGS) entry which is preliminary data.</text>
</comment>
<accession>A0ABT9E718</accession>